<feature type="compositionally biased region" description="Basic and acidic residues" evidence="1">
    <location>
        <begin position="1"/>
        <end position="12"/>
    </location>
</feature>
<name>A0AAE3V8E8_9FIRM</name>
<sequence>MNKTPIKDEKTRAVSVKNTGNMTGKIDNKAKTTKQNERKIKNSRH</sequence>
<proteinExistence type="predicted"/>
<dbReference type="EMBL" id="JAUSTO010000002">
    <property type="protein sequence ID" value="MDQ0151681.1"/>
    <property type="molecule type" value="Genomic_DNA"/>
</dbReference>
<accession>A0AAE3V8E8</accession>
<evidence type="ECO:0000313" key="3">
    <source>
        <dbReference type="Proteomes" id="UP001241537"/>
    </source>
</evidence>
<dbReference type="AlphaFoldDB" id="A0AAE3V8E8"/>
<dbReference type="Proteomes" id="UP001241537">
    <property type="component" value="Unassembled WGS sequence"/>
</dbReference>
<keyword evidence="3" id="KW-1185">Reference proteome</keyword>
<evidence type="ECO:0000313" key="2">
    <source>
        <dbReference type="EMBL" id="MDQ0151681.1"/>
    </source>
</evidence>
<dbReference type="RefSeq" id="WP_307252414.1">
    <property type="nucleotide sequence ID" value="NZ_JAUSTO010000002.1"/>
</dbReference>
<gene>
    <name evidence="2" type="ORF">J2S20_000361</name>
</gene>
<feature type="region of interest" description="Disordered" evidence="1">
    <location>
        <begin position="1"/>
        <end position="45"/>
    </location>
</feature>
<comment type="caution">
    <text evidence="2">The sequence shown here is derived from an EMBL/GenBank/DDBJ whole genome shotgun (WGS) entry which is preliminary data.</text>
</comment>
<reference evidence="2" key="1">
    <citation type="submission" date="2023-07" db="EMBL/GenBank/DDBJ databases">
        <title>Genomic Encyclopedia of Type Strains, Phase IV (KMG-IV): sequencing the most valuable type-strain genomes for metagenomic binning, comparative biology and taxonomic classification.</title>
        <authorList>
            <person name="Goeker M."/>
        </authorList>
    </citation>
    <scope>NUCLEOTIDE SEQUENCE</scope>
    <source>
        <strain evidence="2">DSM 19659</strain>
    </source>
</reference>
<feature type="compositionally biased region" description="Basic and acidic residues" evidence="1">
    <location>
        <begin position="26"/>
        <end position="45"/>
    </location>
</feature>
<evidence type="ECO:0000256" key="1">
    <source>
        <dbReference type="SAM" id="MobiDB-lite"/>
    </source>
</evidence>
<protein>
    <submittedName>
        <fullName evidence="2">Uncharacterized protein</fullName>
    </submittedName>
</protein>
<organism evidence="2 3">
    <name type="scientific">Moryella indoligenes</name>
    <dbReference type="NCBI Taxonomy" id="371674"/>
    <lineage>
        <taxon>Bacteria</taxon>
        <taxon>Bacillati</taxon>
        <taxon>Bacillota</taxon>
        <taxon>Clostridia</taxon>
        <taxon>Lachnospirales</taxon>
        <taxon>Lachnospiraceae</taxon>
        <taxon>Moryella</taxon>
    </lineage>
</organism>